<accession>A0A2S2E3T2</accession>
<name>A0A2S2E3T2_9ALTE</name>
<evidence type="ECO:0000256" key="1">
    <source>
        <dbReference type="HAMAP-Rule" id="MF_01866"/>
    </source>
</evidence>
<sequence>MLCAIYKSPRKDETYLFVPGRERFEEVPEALMESFGQPELVMVLNITADSRLAISEPGKVLEKIDQQGYYLQLPPPKENLLDTFRSENQEQEPSQ</sequence>
<protein>
    <recommendedName>
        <fullName evidence="1">YcgL domain-containing protein HMF8227_01820</fullName>
    </recommendedName>
</protein>
<feature type="domain" description="YcgL" evidence="3">
    <location>
        <begin position="1"/>
        <end position="85"/>
    </location>
</feature>
<dbReference type="OrthoDB" id="7062382at2"/>
<evidence type="ECO:0000313" key="5">
    <source>
        <dbReference type="Proteomes" id="UP000245728"/>
    </source>
</evidence>
<dbReference type="HAMAP" id="MF_01866">
    <property type="entry name" value="UPF0745"/>
    <property type="match status" value="1"/>
</dbReference>
<dbReference type="Pfam" id="PF05166">
    <property type="entry name" value="YcgL"/>
    <property type="match status" value="1"/>
</dbReference>
<feature type="region of interest" description="Disordered" evidence="2">
    <location>
        <begin position="74"/>
        <end position="95"/>
    </location>
</feature>
<dbReference type="AlphaFoldDB" id="A0A2S2E3T2"/>
<dbReference type="InterPro" id="IPR027354">
    <property type="entry name" value="YcgL_dom"/>
</dbReference>
<dbReference type="KEGG" id="salh:HMF8227_01820"/>
<dbReference type="PROSITE" id="PS51648">
    <property type="entry name" value="YCGL"/>
    <property type="match status" value="1"/>
</dbReference>
<keyword evidence="5" id="KW-1185">Reference proteome</keyword>
<gene>
    <name evidence="4" type="ORF">HMF8227_01820</name>
</gene>
<dbReference type="Gene3D" id="3.10.510.20">
    <property type="entry name" value="YcgL domain"/>
    <property type="match status" value="1"/>
</dbReference>
<dbReference type="SUPFAM" id="SSF160191">
    <property type="entry name" value="YcgL-like"/>
    <property type="match status" value="1"/>
</dbReference>
<organism evidence="4 5">
    <name type="scientific">Saliniradius amylolyticus</name>
    <dbReference type="NCBI Taxonomy" id="2183582"/>
    <lineage>
        <taxon>Bacteria</taxon>
        <taxon>Pseudomonadati</taxon>
        <taxon>Pseudomonadota</taxon>
        <taxon>Gammaproteobacteria</taxon>
        <taxon>Alteromonadales</taxon>
        <taxon>Alteromonadaceae</taxon>
        <taxon>Saliniradius</taxon>
    </lineage>
</organism>
<evidence type="ECO:0000259" key="3">
    <source>
        <dbReference type="PROSITE" id="PS51648"/>
    </source>
</evidence>
<evidence type="ECO:0000313" key="4">
    <source>
        <dbReference type="EMBL" id="AWL12293.1"/>
    </source>
</evidence>
<proteinExistence type="inferred from homology"/>
<dbReference type="Proteomes" id="UP000245728">
    <property type="component" value="Chromosome"/>
</dbReference>
<dbReference type="EMBL" id="CP029347">
    <property type="protein sequence ID" value="AWL12293.1"/>
    <property type="molecule type" value="Genomic_DNA"/>
</dbReference>
<evidence type="ECO:0000256" key="2">
    <source>
        <dbReference type="SAM" id="MobiDB-lite"/>
    </source>
</evidence>
<dbReference type="RefSeq" id="WP_109339882.1">
    <property type="nucleotide sequence ID" value="NZ_CP029347.1"/>
</dbReference>
<dbReference type="PANTHER" id="PTHR38109">
    <property type="entry name" value="PROTEIN YCGL"/>
    <property type="match status" value="1"/>
</dbReference>
<dbReference type="PANTHER" id="PTHR38109:SF1">
    <property type="entry name" value="PROTEIN YCGL"/>
    <property type="match status" value="1"/>
</dbReference>
<reference evidence="4 5" key="1">
    <citation type="submission" date="2018-05" db="EMBL/GenBank/DDBJ databases">
        <title>Salinimonas sp. HMF8227 Genome sequencing and assembly.</title>
        <authorList>
            <person name="Kang H."/>
            <person name="Kang J."/>
            <person name="Cha I."/>
            <person name="Kim H."/>
            <person name="Joh K."/>
        </authorList>
    </citation>
    <scope>NUCLEOTIDE SEQUENCE [LARGE SCALE GENOMIC DNA]</scope>
    <source>
        <strain evidence="4 5">HMF8227</strain>
    </source>
</reference>
<dbReference type="InterPro" id="IPR038068">
    <property type="entry name" value="YcgL-like_sf"/>
</dbReference>